<feature type="transmembrane region" description="Helical" evidence="4">
    <location>
        <begin position="493"/>
        <end position="510"/>
    </location>
</feature>
<feature type="transmembrane region" description="Helical" evidence="4">
    <location>
        <begin position="74"/>
        <end position="94"/>
    </location>
</feature>
<gene>
    <name evidence="5" type="ordered locus">Mflv_4905</name>
</gene>
<evidence type="ECO:0000256" key="1">
    <source>
        <dbReference type="ARBA" id="ARBA00022679"/>
    </source>
</evidence>
<feature type="transmembrane region" description="Helical" evidence="4">
    <location>
        <begin position="419"/>
        <end position="437"/>
    </location>
</feature>
<sequence length="731" mass="77790">MATNGGGAEPTARHQLMTRAAGVGLLMRSTINLGVSLIALADPLSTALPAGRWLLAVLAVWSLYRLATRSHATALLAVDYGLVLAVCLAVPLLVPVTDFHTFNTAPQAIAGTAVISFSVAVRVAACVPMAVGIAAAYAAGAASVIGWENVLSVMALYYFAVQCGTASIIRFMLLRVAGAIDQARRERAEAEVAERVTDAVRDYEREQLALLHDTAASTLMMVGQGVSLPPERMAAQARRDLHLLRAGSWEAPPPRVELVAALRDCTARLSTPVEFDGRERLWVAGATANPVIAAAREAMNNVDRHARAELLRITVTETCVRLADDGIGFDLGHPRTGHGVDDSIIGRMARAGGDAHITSSPGAGTVVEMSWAPSAPSAITPPAVDPDRLIDRTRTRYGLALTAYSLVNLAITVPTSDAVLGILATLTSLAAIPGIMWQRWLFAWPAMLAALIVAIGQPAMLPQDHLLGYPHWAQGAIGWCVLPLMLALPTRTGAALVMAYWACNSLVLVIRDPSPLILVNIGYGTASILGIQLFALVFNGLMRDAATAVESENAARQRLLTRDRVSQALRAEYQRRYATIVAGVVPLLEALTRGEKIDTAMQLRARAECRRLRALFDQASTFDHPLMQRIRPLIDAAEGRRVDVAIDVSGTLPDLDDEQISALATPVTEVLNRASTSARIVVTGADGQVEISVVIDIADTADTPPADVDGAEVIVSGRELWCLIVSGVQKG</sequence>
<dbReference type="EMBL" id="CP000656">
    <property type="protein sequence ID" value="ABP47371.1"/>
    <property type="molecule type" value="Genomic_DNA"/>
</dbReference>
<keyword evidence="4" id="KW-0812">Transmembrane</keyword>
<reference evidence="5" key="1">
    <citation type="submission" date="2007-04" db="EMBL/GenBank/DDBJ databases">
        <authorList>
            <consortium name="US DOE Joint Genome Institute"/>
            <person name="Copeland A."/>
            <person name="Lucas S."/>
            <person name="Lapidus A."/>
            <person name="Barry K."/>
            <person name="Detter J.C."/>
            <person name="Glavina del Rio T."/>
            <person name="Hammon N."/>
            <person name="Israni S."/>
            <person name="Dalin E."/>
            <person name="Tice H."/>
            <person name="Pitluck S."/>
            <person name="Chain P."/>
            <person name="Malfatti S."/>
            <person name="Shin M."/>
            <person name="Vergez L."/>
            <person name="Schmutz J."/>
            <person name="Larimer F."/>
            <person name="Land M."/>
            <person name="Hauser L."/>
            <person name="Kyrpides N."/>
            <person name="Mikhailova N."/>
            <person name="Miller C."/>
            <person name="Richardson P."/>
        </authorList>
    </citation>
    <scope>NUCLEOTIDE SEQUENCE</scope>
    <source>
        <strain evidence="5">PYR-GCK</strain>
    </source>
</reference>
<evidence type="ECO:0000256" key="2">
    <source>
        <dbReference type="ARBA" id="ARBA00022777"/>
    </source>
</evidence>
<dbReference type="GO" id="GO:0016301">
    <property type="term" value="F:kinase activity"/>
    <property type="evidence" value="ECO:0007669"/>
    <property type="project" value="UniProtKB-KW"/>
</dbReference>
<evidence type="ECO:0000256" key="3">
    <source>
        <dbReference type="ARBA" id="ARBA00023012"/>
    </source>
</evidence>
<evidence type="ECO:0000256" key="4">
    <source>
        <dbReference type="SAM" id="Phobius"/>
    </source>
</evidence>
<feature type="transmembrane region" description="Helical" evidence="4">
    <location>
        <begin position="442"/>
        <end position="460"/>
    </location>
</feature>
<dbReference type="PANTHER" id="PTHR24421:SF61">
    <property type="entry name" value="OXYGEN SENSOR HISTIDINE KINASE NREB"/>
    <property type="match status" value="1"/>
</dbReference>
<dbReference type="InterPro" id="IPR050482">
    <property type="entry name" value="Sensor_HK_TwoCompSys"/>
</dbReference>
<feature type="transmembrane region" description="Helical" evidence="4">
    <location>
        <begin position="47"/>
        <end position="67"/>
    </location>
</feature>
<dbReference type="AlphaFoldDB" id="A4TEQ8"/>
<feature type="transmembrane region" description="Helical" evidence="4">
    <location>
        <begin position="156"/>
        <end position="177"/>
    </location>
</feature>
<accession>A4TEQ8</accession>
<dbReference type="Gene3D" id="3.30.565.10">
    <property type="entry name" value="Histidine kinase-like ATPase, C-terminal domain"/>
    <property type="match status" value="1"/>
</dbReference>
<feature type="transmembrane region" description="Helical" evidence="4">
    <location>
        <begin position="131"/>
        <end position="150"/>
    </location>
</feature>
<proteinExistence type="predicted"/>
<dbReference type="SUPFAM" id="SSF55874">
    <property type="entry name" value="ATPase domain of HSP90 chaperone/DNA topoisomerase II/histidine kinase"/>
    <property type="match status" value="1"/>
</dbReference>
<keyword evidence="2 5" id="KW-0418">Kinase</keyword>
<organism evidence="5">
    <name type="scientific">Mycolicibacterium gilvum (strain PYR-GCK)</name>
    <name type="common">Mycobacterium gilvum (strain PYR-GCK)</name>
    <dbReference type="NCBI Taxonomy" id="350054"/>
    <lineage>
        <taxon>Bacteria</taxon>
        <taxon>Bacillati</taxon>
        <taxon>Actinomycetota</taxon>
        <taxon>Actinomycetes</taxon>
        <taxon>Mycobacteriales</taxon>
        <taxon>Mycobacteriaceae</taxon>
        <taxon>Mycolicibacterium</taxon>
    </lineage>
</organism>
<feature type="transmembrane region" description="Helical" evidence="4">
    <location>
        <begin position="106"/>
        <end position="124"/>
    </location>
</feature>
<keyword evidence="4" id="KW-1133">Transmembrane helix</keyword>
<dbReference type="KEGG" id="mgi:Mflv_4905"/>
<keyword evidence="3" id="KW-0902">Two-component regulatory system</keyword>
<dbReference type="GO" id="GO:0000160">
    <property type="term" value="P:phosphorelay signal transduction system"/>
    <property type="evidence" value="ECO:0007669"/>
    <property type="project" value="UniProtKB-KW"/>
</dbReference>
<dbReference type="HOGENOM" id="CLU_372916_0_0_11"/>
<protein>
    <submittedName>
        <fullName evidence="5">Signal transduction histidine kinase-like protein</fullName>
    </submittedName>
</protein>
<feature type="transmembrane region" description="Helical" evidence="4">
    <location>
        <begin position="20"/>
        <end position="41"/>
    </location>
</feature>
<reference evidence="5" key="2">
    <citation type="journal article" date="2013" name="PLoS ONE">
        <title>A Gene Expression Study of the Activities of Aromatic Ring-Cleavage Dioxygenases in Mycobacterium gilvum PYR-GCK to Changes in Salinity and pH during Pyrene Degradation.</title>
        <authorList>
            <person name="Badejo A.C."/>
            <person name="Badejo A.O."/>
            <person name="Shin K.H."/>
            <person name="Chai Y.G."/>
        </authorList>
    </citation>
    <scope>NUCLEOTIDE SEQUENCE [LARGE SCALE GENOMIC DNA]</scope>
    <source>
        <strain evidence="5">PYR-GCK</strain>
    </source>
</reference>
<keyword evidence="4" id="KW-0472">Membrane</keyword>
<evidence type="ECO:0000313" key="5">
    <source>
        <dbReference type="EMBL" id="ABP47371.1"/>
    </source>
</evidence>
<keyword evidence="1" id="KW-0808">Transferase</keyword>
<dbReference type="eggNOG" id="COG4585">
    <property type="taxonomic scope" value="Bacteria"/>
</dbReference>
<dbReference type="InterPro" id="IPR036890">
    <property type="entry name" value="HATPase_C_sf"/>
</dbReference>
<feature type="transmembrane region" description="Helical" evidence="4">
    <location>
        <begin position="516"/>
        <end position="538"/>
    </location>
</feature>
<feature type="transmembrane region" description="Helical" evidence="4">
    <location>
        <begin position="397"/>
        <end position="413"/>
    </location>
</feature>
<name>A4TEQ8_MYCGI</name>
<dbReference type="STRING" id="350054.Mflv_4905"/>
<dbReference type="PANTHER" id="PTHR24421">
    <property type="entry name" value="NITRATE/NITRITE SENSOR PROTEIN NARX-RELATED"/>
    <property type="match status" value="1"/>
</dbReference>